<sequence>MTGIDTTIVVRTQVSETPISLADHEAAVVSASGGAAGAMVGFSGVVRDHDGGRAVSRLSYSAHPSAGQVLTDVVSGLAADAVGVRAVAVSHRIGDLAIGDVAFVVAVAADHRRAAFELCSLLVDEVKAHLPVWKQQFFDDGSDEWVGSA</sequence>
<dbReference type="STRING" id="1223545.GS4_14_01660"/>
<proteinExistence type="predicted"/>
<keyword evidence="2" id="KW-1185">Reference proteome</keyword>
<name>M0QIG0_9ACTN</name>
<dbReference type="eggNOG" id="COG0314">
    <property type="taxonomic scope" value="Bacteria"/>
</dbReference>
<organism evidence="1 2">
    <name type="scientific">Gordonia soli NBRC 108243</name>
    <dbReference type="NCBI Taxonomy" id="1223545"/>
    <lineage>
        <taxon>Bacteria</taxon>
        <taxon>Bacillati</taxon>
        <taxon>Actinomycetota</taxon>
        <taxon>Actinomycetes</taxon>
        <taxon>Mycobacteriales</taxon>
        <taxon>Gordoniaceae</taxon>
        <taxon>Gordonia</taxon>
    </lineage>
</organism>
<reference evidence="1 2" key="1">
    <citation type="submission" date="2013-01" db="EMBL/GenBank/DDBJ databases">
        <title>Whole genome shotgun sequence of Gordonia soli NBRC 108243.</title>
        <authorList>
            <person name="Isaki-Nakamura S."/>
            <person name="Hosoyama A."/>
            <person name="Tsuchikane K."/>
            <person name="Ando Y."/>
            <person name="Baba S."/>
            <person name="Ohji S."/>
            <person name="Hamada M."/>
            <person name="Tamura T."/>
            <person name="Yamazoe A."/>
            <person name="Yamazaki S."/>
            <person name="Fujita N."/>
        </authorList>
    </citation>
    <scope>NUCLEOTIDE SEQUENCE [LARGE SCALE GENOMIC DNA]</scope>
    <source>
        <strain evidence="1 2">NBRC 108243</strain>
    </source>
</reference>
<dbReference type="CDD" id="cd00756">
    <property type="entry name" value="MoaE"/>
    <property type="match status" value="1"/>
</dbReference>
<evidence type="ECO:0000313" key="1">
    <source>
        <dbReference type="EMBL" id="GAC68333.1"/>
    </source>
</evidence>
<dbReference type="RefSeq" id="WP_007620400.1">
    <property type="nucleotide sequence ID" value="NZ_BANX01000014.1"/>
</dbReference>
<comment type="caution">
    <text evidence="1">The sequence shown here is derived from an EMBL/GenBank/DDBJ whole genome shotgun (WGS) entry which is preliminary data.</text>
</comment>
<dbReference type="PANTHER" id="PTHR23404">
    <property type="entry name" value="MOLYBDOPTERIN SYNTHASE RELATED"/>
    <property type="match status" value="1"/>
</dbReference>
<dbReference type="AlphaFoldDB" id="M0QIG0"/>
<gene>
    <name evidence="1" type="primary">moaE</name>
    <name evidence="1" type="ORF">GS4_14_01660</name>
</gene>
<dbReference type="EMBL" id="BANX01000014">
    <property type="protein sequence ID" value="GAC68333.1"/>
    <property type="molecule type" value="Genomic_DNA"/>
</dbReference>
<evidence type="ECO:0000313" key="2">
    <source>
        <dbReference type="Proteomes" id="UP000011666"/>
    </source>
</evidence>
<dbReference type="InterPro" id="IPR036563">
    <property type="entry name" value="MoaE_sf"/>
</dbReference>
<dbReference type="Proteomes" id="UP000011666">
    <property type="component" value="Unassembled WGS sequence"/>
</dbReference>
<accession>M0QIG0</accession>
<dbReference type="Gene3D" id="3.90.1170.40">
    <property type="entry name" value="Molybdopterin biosynthesis MoaE subunit"/>
    <property type="match status" value="1"/>
</dbReference>
<dbReference type="Pfam" id="PF02391">
    <property type="entry name" value="MoaE"/>
    <property type="match status" value="1"/>
</dbReference>
<dbReference type="OrthoDB" id="9794429at2"/>
<protein>
    <submittedName>
        <fullName evidence="1">Molybdopterin synthase catalytic subunit</fullName>
    </submittedName>
</protein>
<dbReference type="GO" id="GO:0006777">
    <property type="term" value="P:Mo-molybdopterin cofactor biosynthetic process"/>
    <property type="evidence" value="ECO:0007669"/>
    <property type="project" value="InterPro"/>
</dbReference>
<dbReference type="InterPro" id="IPR003448">
    <property type="entry name" value="Mopterin_biosynth_MoaE"/>
</dbReference>
<dbReference type="SUPFAM" id="SSF54690">
    <property type="entry name" value="Molybdopterin synthase subunit MoaE"/>
    <property type="match status" value="1"/>
</dbReference>